<keyword evidence="2" id="KW-0614">Plasmid</keyword>
<dbReference type="InterPro" id="IPR059050">
    <property type="entry name" value="Rv3660c_N"/>
</dbReference>
<keyword evidence="3" id="KW-1185">Reference proteome</keyword>
<dbReference type="AlphaFoldDB" id="A0A6M5UP54"/>
<feature type="domain" description="Rv3660c-like CheY-like N-terminal" evidence="1">
    <location>
        <begin position="175"/>
        <end position="248"/>
    </location>
</feature>
<geneLocation type="plasmid" evidence="2 3">
    <name>pCPRO01</name>
</geneLocation>
<protein>
    <recommendedName>
        <fullName evidence="1">Rv3660c-like CheY-like N-terminal domain-containing protein</fullName>
    </recommendedName>
</protein>
<gene>
    <name evidence="2" type="ORF">FIC82_020180</name>
</gene>
<evidence type="ECO:0000313" key="2">
    <source>
        <dbReference type="EMBL" id="QJW38709.1"/>
    </source>
</evidence>
<name>A0A6M5UP54_9MICO</name>
<sequence length="261" mass="28310">MATTSPTPVLSNDHIDLLITAAAAWHVLASRTTAAFARGTVEQHALTASPTEAGRLLQAENSAAVRWLSDQGRTRLVDRGHPVPYTHRPVEHLVPVEVIKAAHAAQAVCSASPTWPQSTARSLLAAIVTAATHRLEGYSDAPWSWTRPQRRDGHAIGVALDGAHPEVPGLTWVAPDELREHWISAPIVVVTVPAAVRVPADLPPRSGVFVLADGEPDNTVWEALTSLEMQTLALFWPACRPWLADQIQAPDREFVEHRSRA</sequence>
<dbReference type="Pfam" id="PF26563">
    <property type="entry name" value="Rv3660c_N"/>
    <property type="match status" value="1"/>
</dbReference>
<evidence type="ECO:0000313" key="3">
    <source>
        <dbReference type="Proteomes" id="UP000451354"/>
    </source>
</evidence>
<proteinExistence type="predicted"/>
<dbReference type="OrthoDB" id="5143234at2"/>
<dbReference type="RefSeq" id="WP_154800654.1">
    <property type="nucleotide sequence ID" value="NZ_CP052758.1"/>
</dbReference>
<dbReference type="Proteomes" id="UP000451354">
    <property type="component" value="Plasmid pCPRO01"/>
</dbReference>
<accession>A0A6M5UP54</accession>
<organism evidence="2 3">
    <name type="scientific">Cellulosimicrobium protaetiae</name>
    <dbReference type="NCBI Taxonomy" id="2587808"/>
    <lineage>
        <taxon>Bacteria</taxon>
        <taxon>Bacillati</taxon>
        <taxon>Actinomycetota</taxon>
        <taxon>Actinomycetes</taxon>
        <taxon>Micrococcales</taxon>
        <taxon>Promicromonosporaceae</taxon>
        <taxon>Cellulosimicrobium</taxon>
    </lineage>
</organism>
<evidence type="ECO:0000259" key="1">
    <source>
        <dbReference type="Pfam" id="PF26563"/>
    </source>
</evidence>
<dbReference type="KEGG" id="cprt:FIC82_020180"/>
<reference evidence="2 3" key="1">
    <citation type="journal article" date="2022" name="Int. J. Syst. Evol. Microbiol.">
        <title>Cellulosimicrobium protaetiae sp. nov., isolated from the gut of the larva of Protaetia brevitarsis seulensis.</title>
        <authorList>
            <person name="Le Han H."/>
            <person name="Nguyen T.T.H."/>
            <person name="Li Z."/>
            <person name="Shin N.R."/>
            <person name="Kim S.G."/>
        </authorList>
    </citation>
    <scope>NUCLEOTIDE SEQUENCE [LARGE SCALE GENOMIC DNA]</scope>
    <source>
        <strain evidence="2 3">BI34</strain>
    </source>
</reference>
<dbReference type="EMBL" id="CP052758">
    <property type="protein sequence ID" value="QJW38709.1"/>
    <property type="molecule type" value="Genomic_DNA"/>
</dbReference>